<dbReference type="EMBL" id="LR796161">
    <property type="protein sequence ID" value="CAB4122605.1"/>
    <property type="molecule type" value="Genomic_DNA"/>
</dbReference>
<keyword evidence="1" id="KW-0677">Repeat</keyword>
<evidence type="ECO:0000256" key="1">
    <source>
        <dbReference type="ARBA" id="ARBA00022737"/>
    </source>
</evidence>
<gene>
    <name evidence="2" type="ORF">UFOVP31_46</name>
</gene>
<reference evidence="2" key="1">
    <citation type="submission" date="2020-04" db="EMBL/GenBank/DDBJ databases">
        <authorList>
            <person name="Chiriac C."/>
            <person name="Salcher M."/>
            <person name="Ghai R."/>
            <person name="Kavagutti S V."/>
        </authorList>
    </citation>
    <scope>NUCLEOTIDE SEQUENCE</scope>
</reference>
<dbReference type="InterPro" id="IPR000408">
    <property type="entry name" value="Reg_chr_condens"/>
</dbReference>
<dbReference type="PANTHER" id="PTHR22870:SF408">
    <property type="entry name" value="OS09G0560450 PROTEIN"/>
    <property type="match status" value="1"/>
</dbReference>
<dbReference type="InterPro" id="IPR009091">
    <property type="entry name" value="RCC1/BLIP-II"/>
</dbReference>
<proteinExistence type="predicted"/>
<protein>
    <submittedName>
        <fullName evidence="2">Regulator of chromosome condensation, RCC1</fullName>
    </submittedName>
</protein>
<dbReference type="Pfam" id="PF00415">
    <property type="entry name" value="RCC1"/>
    <property type="match status" value="3"/>
</dbReference>
<dbReference type="PROSITE" id="PS50012">
    <property type="entry name" value="RCC1_3"/>
    <property type="match status" value="2"/>
</dbReference>
<name>A0A6J5KML8_9CAUD</name>
<sequence length="554" mass="57887">MTTVSLGKVAFRWRSTYNAATIYMRQDVVAYLGSTFVCVADNTVGVTPNDAHVSWDLFAQGTTGVSTSSGQILYNNGSGLVALAAGTVGQVLTVGAGGLPVWATPQVRSATKVLKLPENASGTQPNSYRKFGVIMTDGSVRAWGQQSYYLLGDGTTYSRSYPTRTAFPPGFPGASKLYYWYDMQAACIDSSGQLWIWGNNDYGSCGNGTTAVVRVPFNASADAANSIYGKTVTQVALSCGVQNVLSTVVLCSDGTVHSCGYNAYGQLGNGSTTNSSRFAQLPVLANITQIASGREAYTSYYAITSAGALYSWGYNGDGQLGDGGTTNATIATLRAGGTLSGKTIRAVYAGPNYAMAVDSLGNLHAWGTNSYGQLGNGTLSNQFTPVQSVATGVSDVYIGQYDYPITYIKKTDNSLWACGYGDYWGNGVTPASTNTGTFTQISFGGTGITKAIHGGNGSYNFGAALLTTGVVRVWGYNGNGALGVGDTLTRTNANSLMLTGNRTVVDICAYGSSSEQGIVLLLDDGQLWAVGYAGGSQLPEDDSETSFTPMPVVF</sequence>
<dbReference type="Gene3D" id="2.130.10.30">
    <property type="entry name" value="Regulator of chromosome condensation 1/beta-lactamase-inhibitor protein II"/>
    <property type="match status" value="2"/>
</dbReference>
<dbReference type="PRINTS" id="PR00633">
    <property type="entry name" value="RCCNDNSATION"/>
</dbReference>
<dbReference type="SUPFAM" id="SSF50985">
    <property type="entry name" value="RCC1/BLIP-II"/>
    <property type="match status" value="1"/>
</dbReference>
<organism evidence="2">
    <name type="scientific">uncultured Caudovirales phage</name>
    <dbReference type="NCBI Taxonomy" id="2100421"/>
    <lineage>
        <taxon>Viruses</taxon>
        <taxon>Duplodnaviria</taxon>
        <taxon>Heunggongvirae</taxon>
        <taxon>Uroviricota</taxon>
        <taxon>Caudoviricetes</taxon>
        <taxon>Peduoviridae</taxon>
        <taxon>Maltschvirus</taxon>
        <taxon>Maltschvirus maltsch</taxon>
    </lineage>
</organism>
<dbReference type="PANTHER" id="PTHR22870">
    <property type="entry name" value="REGULATOR OF CHROMOSOME CONDENSATION"/>
    <property type="match status" value="1"/>
</dbReference>
<evidence type="ECO:0000313" key="2">
    <source>
        <dbReference type="EMBL" id="CAB4122605.1"/>
    </source>
</evidence>
<dbReference type="InterPro" id="IPR051210">
    <property type="entry name" value="Ub_ligase/GEF_domain"/>
</dbReference>
<accession>A0A6J5KML8</accession>